<evidence type="ECO:0000313" key="1">
    <source>
        <dbReference type="EMBL" id="KAI0496351.1"/>
    </source>
</evidence>
<gene>
    <name evidence="1" type="ORF">KFK09_022667</name>
</gene>
<dbReference type="AlphaFoldDB" id="A0A8T3AK34"/>
<dbReference type="Proteomes" id="UP000829196">
    <property type="component" value="Unassembled WGS sequence"/>
</dbReference>
<dbReference type="EMBL" id="JAGYWB010000016">
    <property type="protein sequence ID" value="KAI0496351.1"/>
    <property type="molecule type" value="Genomic_DNA"/>
</dbReference>
<proteinExistence type="predicted"/>
<name>A0A8T3AK34_DENNO</name>
<reference evidence="1" key="1">
    <citation type="journal article" date="2022" name="Front. Genet.">
        <title>Chromosome-Scale Assembly of the Dendrobium nobile Genome Provides Insights Into the Molecular Mechanism of the Biosynthesis of the Medicinal Active Ingredient of Dendrobium.</title>
        <authorList>
            <person name="Xu Q."/>
            <person name="Niu S.-C."/>
            <person name="Li K.-L."/>
            <person name="Zheng P.-J."/>
            <person name="Zhang X.-J."/>
            <person name="Jia Y."/>
            <person name="Liu Y."/>
            <person name="Niu Y.-X."/>
            <person name="Yu L.-H."/>
            <person name="Chen D.-F."/>
            <person name="Zhang G.-Q."/>
        </authorList>
    </citation>
    <scope>NUCLEOTIDE SEQUENCE</scope>
    <source>
        <tissue evidence="1">Leaf</tissue>
    </source>
</reference>
<protein>
    <submittedName>
        <fullName evidence="1">Uncharacterized protein</fullName>
    </submittedName>
</protein>
<sequence length="58" mass="6518">MTGVTLCVMSSKCLGRGQDYSTLSICKMHYTNTFKTSNNQETLWGAQSSDEKYDSLWA</sequence>
<accession>A0A8T3AK34</accession>
<keyword evidence="2" id="KW-1185">Reference proteome</keyword>
<organism evidence="1 2">
    <name type="scientific">Dendrobium nobile</name>
    <name type="common">Orchid</name>
    <dbReference type="NCBI Taxonomy" id="94219"/>
    <lineage>
        <taxon>Eukaryota</taxon>
        <taxon>Viridiplantae</taxon>
        <taxon>Streptophyta</taxon>
        <taxon>Embryophyta</taxon>
        <taxon>Tracheophyta</taxon>
        <taxon>Spermatophyta</taxon>
        <taxon>Magnoliopsida</taxon>
        <taxon>Liliopsida</taxon>
        <taxon>Asparagales</taxon>
        <taxon>Orchidaceae</taxon>
        <taxon>Epidendroideae</taxon>
        <taxon>Malaxideae</taxon>
        <taxon>Dendrobiinae</taxon>
        <taxon>Dendrobium</taxon>
    </lineage>
</organism>
<comment type="caution">
    <text evidence="1">The sequence shown here is derived from an EMBL/GenBank/DDBJ whole genome shotgun (WGS) entry which is preliminary data.</text>
</comment>
<evidence type="ECO:0000313" key="2">
    <source>
        <dbReference type="Proteomes" id="UP000829196"/>
    </source>
</evidence>